<organism evidence="2 3">
    <name type="scientific">Tetraparma gracilis</name>
    <dbReference type="NCBI Taxonomy" id="2962635"/>
    <lineage>
        <taxon>Eukaryota</taxon>
        <taxon>Sar</taxon>
        <taxon>Stramenopiles</taxon>
        <taxon>Ochrophyta</taxon>
        <taxon>Bolidophyceae</taxon>
        <taxon>Parmales</taxon>
        <taxon>Triparmaceae</taxon>
        <taxon>Tetraparma</taxon>
    </lineage>
</organism>
<dbReference type="Proteomes" id="UP001165060">
    <property type="component" value="Unassembled WGS sequence"/>
</dbReference>
<feature type="region of interest" description="Disordered" evidence="1">
    <location>
        <begin position="148"/>
        <end position="210"/>
    </location>
</feature>
<sequence length="210" mass="22295">EDAALLRDLLNPRGASRERELAAVKARLSRRLVEKGLTPAEVESYATDSANLGKTLLQQVMEASRATLAGKLEAYRRHGEEHRLLARGFAVARGNSKAIASQYTYRIDPADNARRRANVHHTGSHYVMQQASSMRHGRTQGLMARHSSQGARLQARRMEARATAKVHGGGAAGTKAGGKTGKKSNMKRQGDAGGSKKTGGGKGGGGGGET</sequence>
<evidence type="ECO:0000313" key="2">
    <source>
        <dbReference type="EMBL" id="GMI55601.1"/>
    </source>
</evidence>
<feature type="compositionally biased region" description="Gly residues" evidence="1">
    <location>
        <begin position="167"/>
        <end position="179"/>
    </location>
</feature>
<feature type="non-terminal residue" evidence="2">
    <location>
        <position position="1"/>
    </location>
</feature>
<accession>A0ABQ6NBP4</accession>
<keyword evidence="3" id="KW-1185">Reference proteome</keyword>
<protein>
    <submittedName>
        <fullName evidence="2">Uncharacterized protein</fullName>
    </submittedName>
</protein>
<evidence type="ECO:0000256" key="1">
    <source>
        <dbReference type="SAM" id="MobiDB-lite"/>
    </source>
</evidence>
<reference evidence="2 3" key="1">
    <citation type="journal article" date="2023" name="Commun. Biol.">
        <title>Genome analysis of Parmales, the sister group of diatoms, reveals the evolutionary specialization of diatoms from phago-mixotrophs to photoautotrophs.</title>
        <authorList>
            <person name="Ban H."/>
            <person name="Sato S."/>
            <person name="Yoshikawa S."/>
            <person name="Yamada K."/>
            <person name="Nakamura Y."/>
            <person name="Ichinomiya M."/>
            <person name="Sato N."/>
            <person name="Blanc-Mathieu R."/>
            <person name="Endo H."/>
            <person name="Kuwata A."/>
            <person name="Ogata H."/>
        </authorList>
    </citation>
    <scope>NUCLEOTIDE SEQUENCE [LARGE SCALE GENOMIC DNA]</scope>
</reference>
<name>A0ABQ6NBP4_9STRA</name>
<gene>
    <name evidence="2" type="ORF">TeGR_g11789</name>
</gene>
<comment type="caution">
    <text evidence="2">The sequence shown here is derived from an EMBL/GenBank/DDBJ whole genome shotgun (WGS) entry which is preliminary data.</text>
</comment>
<evidence type="ECO:0000313" key="3">
    <source>
        <dbReference type="Proteomes" id="UP001165060"/>
    </source>
</evidence>
<dbReference type="EMBL" id="BRYB01006712">
    <property type="protein sequence ID" value="GMI55601.1"/>
    <property type="molecule type" value="Genomic_DNA"/>
</dbReference>
<proteinExistence type="predicted"/>
<feature type="compositionally biased region" description="Gly residues" evidence="1">
    <location>
        <begin position="191"/>
        <end position="210"/>
    </location>
</feature>